<evidence type="ECO:0000256" key="1">
    <source>
        <dbReference type="SAM" id="MobiDB-lite"/>
    </source>
</evidence>
<dbReference type="Proteomes" id="UP001180020">
    <property type="component" value="Unassembled WGS sequence"/>
</dbReference>
<name>A0AAV9F4P7_ACOCL</name>
<evidence type="ECO:0000313" key="2">
    <source>
        <dbReference type="EMBL" id="KAK1320785.1"/>
    </source>
</evidence>
<comment type="caution">
    <text evidence="2">The sequence shown here is derived from an EMBL/GenBank/DDBJ whole genome shotgun (WGS) entry which is preliminary data.</text>
</comment>
<accession>A0AAV9F4P7</accession>
<gene>
    <name evidence="2" type="ORF">QJS10_CPA03g01384</name>
</gene>
<proteinExistence type="predicted"/>
<keyword evidence="3" id="KW-1185">Reference proteome</keyword>
<feature type="compositionally biased region" description="Basic and acidic residues" evidence="1">
    <location>
        <begin position="33"/>
        <end position="45"/>
    </location>
</feature>
<organism evidence="2 3">
    <name type="scientific">Acorus calamus</name>
    <name type="common">Sweet flag</name>
    <dbReference type="NCBI Taxonomy" id="4465"/>
    <lineage>
        <taxon>Eukaryota</taxon>
        <taxon>Viridiplantae</taxon>
        <taxon>Streptophyta</taxon>
        <taxon>Embryophyta</taxon>
        <taxon>Tracheophyta</taxon>
        <taxon>Spermatophyta</taxon>
        <taxon>Magnoliopsida</taxon>
        <taxon>Liliopsida</taxon>
        <taxon>Acoraceae</taxon>
        <taxon>Acorus</taxon>
    </lineage>
</organism>
<evidence type="ECO:0000313" key="3">
    <source>
        <dbReference type="Proteomes" id="UP001180020"/>
    </source>
</evidence>
<dbReference type="EMBL" id="JAUJYO010000003">
    <property type="protein sequence ID" value="KAK1320785.1"/>
    <property type="molecule type" value="Genomic_DNA"/>
</dbReference>
<reference evidence="2" key="2">
    <citation type="submission" date="2023-06" db="EMBL/GenBank/DDBJ databases">
        <authorList>
            <person name="Ma L."/>
            <person name="Liu K.-W."/>
            <person name="Li Z."/>
            <person name="Hsiao Y.-Y."/>
            <person name="Qi Y."/>
            <person name="Fu T."/>
            <person name="Tang G."/>
            <person name="Zhang D."/>
            <person name="Sun W.-H."/>
            <person name="Liu D.-K."/>
            <person name="Li Y."/>
            <person name="Chen G.-Z."/>
            <person name="Liu X.-D."/>
            <person name="Liao X.-Y."/>
            <person name="Jiang Y.-T."/>
            <person name="Yu X."/>
            <person name="Hao Y."/>
            <person name="Huang J."/>
            <person name="Zhao X.-W."/>
            <person name="Ke S."/>
            <person name="Chen Y.-Y."/>
            <person name="Wu W.-L."/>
            <person name="Hsu J.-L."/>
            <person name="Lin Y.-F."/>
            <person name="Huang M.-D."/>
            <person name="Li C.-Y."/>
            <person name="Huang L."/>
            <person name="Wang Z.-W."/>
            <person name="Zhao X."/>
            <person name="Zhong W.-Y."/>
            <person name="Peng D.-H."/>
            <person name="Ahmad S."/>
            <person name="Lan S."/>
            <person name="Zhang J.-S."/>
            <person name="Tsai W.-C."/>
            <person name="Van De Peer Y."/>
            <person name="Liu Z.-J."/>
        </authorList>
    </citation>
    <scope>NUCLEOTIDE SEQUENCE</scope>
    <source>
        <strain evidence="2">CP</strain>
        <tissue evidence="2">Leaves</tissue>
    </source>
</reference>
<feature type="region of interest" description="Disordered" evidence="1">
    <location>
        <begin position="22"/>
        <end position="58"/>
    </location>
</feature>
<dbReference type="AlphaFoldDB" id="A0AAV9F4P7"/>
<sequence length="58" mass="6408">MEKDNFLYDWYASGSVNEVVSDTGAADDIGGDVQERCENPQRDPDTADNSPSVLLRED</sequence>
<protein>
    <submittedName>
        <fullName evidence="2">Uncharacterized protein</fullName>
    </submittedName>
</protein>
<reference evidence="2" key="1">
    <citation type="journal article" date="2023" name="Nat. Commun.">
        <title>Diploid and tetraploid genomes of Acorus and the evolution of monocots.</title>
        <authorList>
            <person name="Ma L."/>
            <person name="Liu K.W."/>
            <person name="Li Z."/>
            <person name="Hsiao Y.Y."/>
            <person name="Qi Y."/>
            <person name="Fu T."/>
            <person name="Tang G.D."/>
            <person name="Zhang D."/>
            <person name="Sun W.H."/>
            <person name="Liu D.K."/>
            <person name="Li Y."/>
            <person name="Chen G.Z."/>
            <person name="Liu X.D."/>
            <person name="Liao X.Y."/>
            <person name="Jiang Y.T."/>
            <person name="Yu X."/>
            <person name="Hao Y."/>
            <person name="Huang J."/>
            <person name="Zhao X.W."/>
            <person name="Ke S."/>
            <person name="Chen Y.Y."/>
            <person name="Wu W.L."/>
            <person name="Hsu J.L."/>
            <person name="Lin Y.F."/>
            <person name="Huang M.D."/>
            <person name="Li C.Y."/>
            <person name="Huang L."/>
            <person name="Wang Z.W."/>
            <person name="Zhao X."/>
            <person name="Zhong W.Y."/>
            <person name="Peng D.H."/>
            <person name="Ahmad S."/>
            <person name="Lan S."/>
            <person name="Zhang J.S."/>
            <person name="Tsai W.C."/>
            <person name="Van de Peer Y."/>
            <person name="Liu Z.J."/>
        </authorList>
    </citation>
    <scope>NUCLEOTIDE SEQUENCE</scope>
    <source>
        <strain evidence="2">CP</strain>
    </source>
</reference>